<name>A0AAU9J099_9CILI</name>
<reference evidence="3" key="1">
    <citation type="submission" date="2021-09" db="EMBL/GenBank/DDBJ databases">
        <authorList>
            <consortium name="AG Swart"/>
            <person name="Singh M."/>
            <person name="Singh A."/>
            <person name="Seah K."/>
            <person name="Emmerich C."/>
        </authorList>
    </citation>
    <scope>NUCLEOTIDE SEQUENCE</scope>
    <source>
        <strain evidence="3">ATCC30299</strain>
    </source>
</reference>
<keyword evidence="4" id="KW-1185">Reference proteome</keyword>
<feature type="region of interest" description="Disordered" evidence="2">
    <location>
        <begin position="261"/>
        <end position="294"/>
    </location>
</feature>
<evidence type="ECO:0000256" key="2">
    <source>
        <dbReference type="SAM" id="MobiDB-lite"/>
    </source>
</evidence>
<dbReference type="Proteomes" id="UP001162131">
    <property type="component" value="Unassembled WGS sequence"/>
</dbReference>
<evidence type="ECO:0000313" key="4">
    <source>
        <dbReference type="Proteomes" id="UP001162131"/>
    </source>
</evidence>
<feature type="coiled-coil region" evidence="1">
    <location>
        <begin position="17"/>
        <end position="78"/>
    </location>
</feature>
<proteinExistence type="predicted"/>
<organism evidence="3 4">
    <name type="scientific">Blepharisma stoltei</name>
    <dbReference type="NCBI Taxonomy" id="1481888"/>
    <lineage>
        <taxon>Eukaryota</taxon>
        <taxon>Sar</taxon>
        <taxon>Alveolata</taxon>
        <taxon>Ciliophora</taxon>
        <taxon>Postciliodesmatophora</taxon>
        <taxon>Heterotrichea</taxon>
        <taxon>Heterotrichida</taxon>
        <taxon>Blepharismidae</taxon>
        <taxon>Blepharisma</taxon>
    </lineage>
</organism>
<gene>
    <name evidence="3" type="ORF">BSTOLATCC_MIC23581</name>
</gene>
<accession>A0AAU9J099</accession>
<evidence type="ECO:0000256" key="1">
    <source>
        <dbReference type="SAM" id="Coils"/>
    </source>
</evidence>
<evidence type="ECO:0000313" key="3">
    <source>
        <dbReference type="EMBL" id="CAG9319373.1"/>
    </source>
</evidence>
<dbReference type="EMBL" id="CAJZBQ010000022">
    <property type="protein sequence ID" value="CAG9319373.1"/>
    <property type="molecule type" value="Genomic_DNA"/>
</dbReference>
<keyword evidence="1" id="KW-0175">Coiled coil</keyword>
<sequence length="426" mass="50377">MSNRVLTIKALFSDNSLQKEKRKKERYEKAIKELEANKKLLEEKEQIRREKWERFRAKEAMKKQIREYLRMHNEKNAKLHNYAKTIQNWYRNVKISQKHEEVKLENLRFSVCENIENLQSTSKYIFWNFGPGLEKSVIKIQQAYKRHKLIRKINETVKALNLIKKRKKKDAKKIIQKGIVVLANRIKVKNEKWRIFKEKELKRIQRNLALLKISQYWKKLNLSGKIIVRRYQKYYRKLFAQGTIQRLAGRYVIGVPETTTNQRRNSSCSIASSHSTPFRHLTHTPASSGHEPEPIQNNLMDDILAQNMIIAERRKRIRKGKISYAIKPLRLKPIEPVLMTDEEDDDIFTKSFEISKNQIKPVDASSRTSRNQTLNISFTNLSGISTQNSIVFNKSRESTAEGRKRILKDHILLKPSINQRFLKKLA</sequence>
<protein>
    <submittedName>
        <fullName evidence="3">Uncharacterized protein</fullName>
    </submittedName>
</protein>
<feature type="compositionally biased region" description="Polar residues" evidence="2">
    <location>
        <begin position="261"/>
        <end position="276"/>
    </location>
</feature>
<dbReference type="AlphaFoldDB" id="A0AAU9J099"/>
<comment type="caution">
    <text evidence="3">The sequence shown here is derived from an EMBL/GenBank/DDBJ whole genome shotgun (WGS) entry which is preliminary data.</text>
</comment>